<dbReference type="OrthoDB" id="9795838at2"/>
<keyword evidence="3" id="KW-1185">Reference proteome</keyword>
<dbReference type="PANTHER" id="PTHR39323:SF1">
    <property type="entry name" value="BLR1149 PROTEIN"/>
    <property type="match status" value="1"/>
</dbReference>
<comment type="caution">
    <text evidence="2">The sequence shown here is derived from an EMBL/GenBank/DDBJ whole genome shotgun (WGS) entry which is preliminary data.</text>
</comment>
<protein>
    <submittedName>
        <fullName evidence="2">Putative phosphoesterase</fullName>
    </submittedName>
</protein>
<dbReference type="AlphaFoldDB" id="A0A4R6IFA9"/>
<sequence length="211" mass="23682">MTIHCRGEELILSKEKAIYWPSKKMLIISDLHIGKSAHFRKSGIQVPATIGAGDLARLGAQIELYQPEILLITGDMFHHTINSDVALFADWRHQFSNVKIVLIKGNHDSLKAEDYADLDILVQEKELLMAPFRFIHDKPKVADAYFNITGHIHPGITIYGKARQRLRFPCFYFSDTCAVLPAFSAFTGLSKINPDEGAAFYAITPLNVVKV</sequence>
<accession>A0A4R6IFA9</accession>
<evidence type="ECO:0000313" key="2">
    <source>
        <dbReference type="EMBL" id="TDO21020.1"/>
    </source>
</evidence>
<feature type="domain" description="Calcineurin-like phosphoesterase" evidence="1">
    <location>
        <begin position="24"/>
        <end position="118"/>
    </location>
</feature>
<dbReference type="GO" id="GO:0016787">
    <property type="term" value="F:hydrolase activity"/>
    <property type="evidence" value="ECO:0007669"/>
    <property type="project" value="InterPro"/>
</dbReference>
<dbReference type="Proteomes" id="UP000295499">
    <property type="component" value="Unassembled WGS sequence"/>
</dbReference>
<dbReference type="InterPro" id="IPR024173">
    <property type="entry name" value="Pesterase_MJ0037-like"/>
</dbReference>
<evidence type="ECO:0000313" key="3">
    <source>
        <dbReference type="Proteomes" id="UP000295499"/>
    </source>
</evidence>
<dbReference type="Pfam" id="PF00149">
    <property type="entry name" value="Metallophos"/>
    <property type="match status" value="1"/>
</dbReference>
<dbReference type="NCBIfam" id="TIGR04123">
    <property type="entry name" value="P_estr_lig_assc"/>
    <property type="match status" value="1"/>
</dbReference>
<organism evidence="2 3">
    <name type="scientific">Pedobacter duraquae</name>
    <dbReference type="NCBI Taxonomy" id="425511"/>
    <lineage>
        <taxon>Bacteria</taxon>
        <taxon>Pseudomonadati</taxon>
        <taxon>Bacteroidota</taxon>
        <taxon>Sphingobacteriia</taxon>
        <taxon>Sphingobacteriales</taxon>
        <taxon>Sphingobacteriaceae</taxon>
        <taxon>Pedobacter</taxon>
    </lineage>
</organism>
<dbReference type="EMBL" id="SNWM01000004">
    <property type="protein sequence ID" value="TDO21020.1"/>
    <property type="molecule type" value="Genomic_DNA"/>
</dbReference>
<dbReference type="Gene3D" id="3.60.21.10">
    <property type="match status" value="1"/>
</dbReference>
<dbReference type="PANTHER" id="PTHR39323">
    <property type="entry name" value="BLR1149 PROTEIN"/>
    <property type="match status" value="1"/>
</dbReference>
<dbReference type="InterPro" id="IPR026336">
    <property type="entry name" value="PdeM-like"/>
</dbReference>
<proteinExistence type="predicted"/>
<dbReference type="PIRSF" id="PIRSF000887">
    <property type="entry name" value="Pesterase_MJ0037"/>
    <property type="match status" value="1"/>
</dbReference>
<dbReference type="SUPFAM" id="SSF56300">
    <property type="entry name" value="Metallo-dependent phosphatases"/>
    <property type="match status" value="1"/>
</dbReference>
<dbReference type="InterPro" id="IPR004843">
    <property type="entry name" value="Calcineurin-like_PHP"/>
</dbReference>
<gene>
    <name evidence="2" type="ORF">CLV32_3658</name>
</gene>
<evidence type="ECO:0000259" key="1">
    <source>
        <dbReference type="Pfam" id="PF00149"/>
    </source>
</evidence>
<dbReference type="InterPro" id="IPR029052">
    <property type="entry name" value="Metallo-depent_PP-like"/>
</dbReference>
<reference evidence="2 3" key="1">
    <citation type="submission" date="2019-03" db="EMBL/GenBank/DDBJ databases">
        <title>Genomic Encyclopedia of Archaeal and Bacterial Type Strains, Phase II (KMG-II): from individual species to whole genera.</title>
        <authorList>
            <person name="Goeker M."/>
        </authorList>
    </citation>
    <scope>NUCLEOTIDE SEQUENCE [LARGE SCALE GENOMIC DNA]</scope>
    <source>
        <strain evidence="2 3">DSM 19034</strain>
    </source>
</reference>
<dbReference type="RefSeq" id="WP_133557999.1">
    <property type="nucleotide sequence ID" value="NZ_SNWM01000004.1"/>
</dbReference>
<name>A0A4R6IFA9_9SPHI</name>